<dbReference type="SUPFAM" id="SSF55729">
    <property type="entry name" value="Acyl-CoA N-acyltransferases (Nat)"/>
    <property type="match status" value="1"/>
</dbReference>
<dbReference type="EMBL" id="LYTK01000020">
    <property type="protein sequence ID" value="OBQ62254.1"/>
    <property type="molecule type" value="Genomic_DNA"/>
</dbReference>
<evidence type="ECO:0000256" key="1">
    <source>
        <dbReference type="SAM" id="MobiDB-lite"/>
    </source>
</evidence>
<evidence type="ECO:0000313" key="3">
    <source>
        <dbReference type="Proteomes" id="UP000093737"/>
    </source>
</evidence>
<gene>
    <name evidence="2" type="ORF">A8145_21620</name>
</gene>
<evidence type="ECO:0000313" key="2">
    <source>
        <dbReference type="EMBL" id="OBQ62254.1"/>
    </source>
</evidence>
<dbReference type="PROSITE" id="PS51186">
    <property type="entry name" value="GNAT"/>
    <property type="match status" value="1"/>
</dbReference>
<dbReference type="Pfam" id="PF00583">
    <property type="entry name" value="Acetyltransf_1"/>
    <property type="match status" value="1"/>
</dbReference>
<dbReference type="AlphaFoldDB" id="A0A6M7U1S4"/>
<protein>
    <submittedName>
        <fullName evidence="2">Uncharacterized protein</fullName>
    </submittedName>
</protein>
<comment type="caution">
    <text evidence="2">The sequence shown here is derived from an EMBL/GenBank/DDBJ whole genome shotgun (WGS) entry which is preliminary data.</text>
</comment>
<feature type="region of interest" description="Disordered" evidence="1">
    <location>
        <begin position="269"/>
        <end position="307"/>
    </location>
</feature>
<reference evidence="2 3" key="1">
    <citation type="submission" date="2016-05" db="EMBL/GenBank/DDBJ databases">
        <authorList>
            <person name="Ramsay J.P."/>
        </authorList>
    </citation>
    <scope>NUCLEOTIDE SEQUENCE [LARGE SCALE GENOMIC DNA]</scope>
    <source>
        <strain evidence="2 3">NZP2042</strain>
    </source>
</reference>
<dbReference type="InterPro" id="IPR000182">
    <property type="entry name" value="GNAT_dom"/>
</dbReference>
<accession>A0A6M7U1S4</accession>
<name>A0A6M7U1S4_RHILI</name>
<organism evidence="2 3">
    <name type="scientific">Rhizobium loti</name>
    <name type="common">Mesorhizobium loti</name>
    <dbReference type="NCBI Taxonomy" id="381"/>
    <lineage>
        <taxon>Bacteria</taxon>
        <taxon>Pseudomonadati</taxon>
        <taxon>Pseudomonadota</taxon>
        <taxon>Alphaproteobacteria</taxon>
        <taxon>Hyphomicrobiales</taxon>
        <taxon>Phyllobacteriaceae</taxon>
        <taxon>Mesorhizobium</taxon>
    </lineage>
</organism>
<dbReference type="CDD" id="cd04301">
    <property type="entry name" value="NAT_SF"/>
    <property type="match status" value="1"/>
</dbReference>
<proteinExistence type="predicted"/>
<dbReference type="GO" id="GO:0016747">
    <property type="term" value="F:acyltransferase activity, transferring groups other than amino-acyl groups"/>
    <property type="evidence" value="ECO:0007669"/>
    <property type="project" value="InterPro"/>
</dbReference>
<dbReference type="Proteomes" id="UP000093737">
    <property type="component" value="Unassembled WGS sequence"/>
</dbReference>
<sequence length="307" mass="33180">MFKQMETTQCAATENAMSQAEVRRISQYFEEMVASRPGGCRLPPFNLIFDEADPGRFRNYAIPSAGTDATAEDLSKLIAEFRRRDRTPRFEFIPELAPQLGVLLRRGGFVEEGVLPLMAYRGGAFDFTSSEISTCFATSRSALSEAAQIQHAAFGDGAIVQADVDRLLRLVDEGGLVALARAKSGKAVGSGLVTRPFAGVAELAGLGVSQEHRRRGVGRQVANFLARTSQAQDVSLLFLTAAGDDEARMYEAIGFETIGACLHAHLPPLPSPRRQQNATRCSGHPDNASDEHSMLSASQADLMGMDQ</sequence>
<dbReference type="InterPro" id="IPR016181">
    <property type="entry name" value="Acyl_CoA_acyltransferase"/>
</dbReference>
<dbReference type="Gene3D" id="3.40.630.30">
    <property type="match status" value="1"/>
</dbReference>